<keyword evidence="3 8" id="KW-0547">Nucleotide-binding</keyword>
<keyword evidence="4" id="KW-0378">Hydrolase</keyword>
<evidence type="ECO:0000256" key="6">
    <source>
        <dbReference type="ARBA" id="ARBA00022842"/>
    </source>
</evidence>
<evidence type="ECO:0000256" key="9">
    <source>
        <dbReference type="SAM" id="Coils"/>
    </source>
</evidence>
<dbReference type="SMART" id="SM00382">
    <property type="entry name" value="AAA"/>
    <property type="match status" value="1"/>
</dbReference>
<evidence type="ECO:0000256" key="5">
    <source>
        <dbReference type="ARBA" id="ARBA00022840"/>
    </source>
</evidence>
<dbReference type="GO" id="GO:0005524">
    <property type="term" value="F:ATP binding"/>
    <property type="evidence" value="ECO:0007669"/>
    <property type="project" value="UniProtKB-KW"/>
</dbReference>
<evidence type="ECO:0000313" key="13">
    <source>
        <dbReference type="EMBL" id="RVW76306.1"/>
    </source>
</evidence>
<dbReference type="GO" id="GO:0016887">
    <property type="term" value="F:ATP hydrolysis activity"/>
    <property type="evidence" value="ECO:0007669"/>
    <property type="project" value="InterPro"/>
</dbReference>
<dbReference type="InterPro" id="IPR003959">
    <property type="entry name" value="ATPase_AAA_core"/>
</dbReference>
<dbReference type="Pfam" id="PF14363">
    <property type="entry name" value="AAA_assoc"/>
    <property type="match status" value="1"/>
</dbReference>
<dbReference type="Gene3D" id="6.10.280.40">
    <property type="match status" value="1"/>
</dbReference>
<protein>
    <submittedName>
        <fullName evidence="13">AAA-ATPase ASD, mitochondrial</fullName>
    </submittedName>
</protein>
<keyword evidence="11" id="KW-0472">Membrane</keyword>
<dbReference type="InterPro" id="IPR025753">
    <property type="entry name" value="AAA_N_dom"/>
</dbReference>
<accession>A0A438GVS1</accession>
<dbReference type="InterPro" id="IPR027417">
    <property type="entry name" value="P-loop_NTPase"/>
</dbReference>
<dbReference type="EMBL" id="QGNW01000332">
    <property type="protein sequence ID" value="RVW76306.1"/>
    <property type="molecule type" value="Genomic_DNA"/>
</dbReference>
<evidence type="ECO:0000256" key="7">
    <source>
        <dbReference type="ARBA" id="ARBA00049360"/>
    </source>
</evidence>
<comment type="similarity">
    <text evidence="2">Belongs to the AAA ATPase family. BCS1 subfamily.</text>
</comment>
<dbReference type="CDD" id="cd19510">
    <property type="entry name" value="RecA-like_BCS1"/>
    <property type="match status" value="1"/>
</dbReference>
<feature type="transmembrane region" description="Helical" evidence="11">
    <location>
        <begin position="6"/>
        <end position="26"/>
    </location>
</feature>
<feature type="compositionally biased region" description="Basic and acidic residues" evidence="10">
    <location>
        <begin position="316"/>
        <end position="331"/>
    </location>
</feature>
<evidence type="ECO:0000313" key="14">
    <source>
        <dbReference type="Proteomes" id="UP000288805"/>
    </source>
</evidence>
<evidence type="ECO:0000256" key="11">
    <source>
        <dbReference type="SAM" id="Phobius"/>
    </source>
</evidence>
<comment type="cofactor">
    <cofactor evidence="1">
        <name>Mg(2+)</name>
        <dbReference type="ChEBI" id="CHEBI:18420"/>
    </cofactor>
</comment>
<evidence type="ECO:0000256" key="3">
    <source>
        <dbReference type="ARBA" id="ARBA00022741"/>
    </source>
</evidence>
<keyword evidence="6" id="KW-0460">Magnesium</keyword>
<dbReference type="PROSITE" id="PS00674">
    <property type="entry name" value="AAA"/>
    <property type="match status" value="1"/>
</dbReference>
<proteinExistence type="inferred from homology"/>
<dbReference type="Pfam" id="PF25568">
    <property type="entry name" value="AAA_lid_At3g28540"/>
    <property type="match status" value="1"/>
</dbReference>
<dbReference type="InterPro" id="IPR058017">
    <property type="entry name" value="At3g28540-like_C"/>
</dbReference>
<evidence type="ECO:0000256" key="10">
    <source>
        <dbReference type="SAM" id="MobiDB-lite"/>
    </source>
</evidence>
<comment type="caution">
    <text evidence="13">The sequence shown here is derived from an EMBL/GenBank/DDBJ whole genome shotgun (WGS) entry which is preliminary data.</text>
</comment>
<dbReference type="AlphaFoldDB" id="A0A438GVS1"/>
<evidence type="ECO:0000256" key="8">
    <source>
        <dbReference type="RuleBase" id="RU003651"/>
    </source>
</evidence>
<name>A0A438GVS1_VITVI</name>
<dbReference type="SUPFAM" id="SSF52540">
    <property type="entry name" value="P-loop containing nucleoside triphosphate hydrolases"/>
    <property type="match status" value="1"/>
</dbReference>
<dbReference type="PANTHER" id="PTHR23070">
    <property type="entry name" value="BCS1 AAA-TYPE ATPASE"/>
    <property type="match status" value="1"/>
</dbReference>
<feature type="region of interest" description="Disordered" evidence="10">
    <location>
        <begin position="302"/>
        <end position="332"/>
    </location>
</feature>
<feature type="coiled-coil region" evidence="9">
    <location>
        <begin position="434"/>
        <end position="465"/>
    </location>
</feature>
<reference evidence="13 14" key="1">
    <citation type="journal article" date="2018" name="PLoS Genet.">
        <title>Population sequencing reveals clonal diversity and ancestral inbreeding in the grapevine cultivar Chardonnay.</title>
        <authorList>
            <person name="Roach M.J."/>
            <person name="Johnson D.L."/>
            <person name="Bohlmann J."/>
            <person name="van Vuuren H.J."/>
            <person name="Jones S.J."/>
            <person name="Pretorius I.S."/>
            <person name="Schmidt S.A."/>
            <person name="Borneman A.R."/>
        </authorList>
    </citation>
    <scope>NUCLEOTIDE SEQUENCE [LARGE SCALE GENOMIC DNA]</scope>
    <source>
        <strain evidence="14">cv. Chardonnay</strain>
        <tissue evidence="13">Leaf</tissue>
    </source>
</reference>
<dbReference type="Gene3D" id="3.40.50.300">
    <property type="entry name" value="P-loop containing nucleotide triphosphate hydrolases"/>
    <property type="match status" value="1"/>
</dbReference>
<sequence>MGEMLGNLGSVMAALMFIWAMFQQYFPHDLRRHIEKYSHRLMKVFYPYIQITVPEYGRNHFMRNEVYTAIETYLSSNTAVQAKRLKADTAKNNHSLVLTIDDHEEVEDEFEGVKLWWASSTITARNQTFPFYGQPDEKRYYRLTFHKKHRDLITKEYLSHVLREGKAINVRTRQRKLYTNNGSMWSHVVFDHPATFHTLAMEAEKKREIIEDLVSFSKAEDFYARIGKAWKRGYLLYGPPGTGKSTMIAAMANLLEYDVYDLELTAVKDNTELRKLLIQTSSKSIIVIEDIDCSLDLTGQRKTKKENEAAEEEEKDPIKKQAKVGDSDQGKTSKVTLSGLLNFIDGLWSACKGERLIVFTTNYMEKLDPALIRRGRMDKHIELSYCSFESFKVLARNYLELDSHHLFDTIERLLGESRVTPADVAEHLMPKTSVADAETSLKSLVQALEMAKEEAMLKAKEEAKEKESSAREED</sequence>
<evidence type="ECO:0000259" key="12">
    <source>
        <dbReference type="SMART" id="SM00382"/>
    </source>
</evidence>
<evidence type="ECO:0000256" key="4">
    <source>
        <dbReference type="ARBA" id="ARBA00022801"/>
    </source>
</evidence>
<dbReference type="Proteomes" id="UP000288805">
    <property type="component" value="Unassembled WGS sequence"/>
</dbReference>
<keyword evidence="5 8" id="KW-0067">ATP-binding</keyword>
<feature type="domain" description="AAA+ ATPase" evidence="12">
    <location>
        <begin position="230"/>
        <end position="387"/>
    </location>
</feature>
<keyword evidence="11" id="KW-1133">Transmembrane helix</keyword>
<keyword evidence="11" id="KW-0812">Transmembrane</keyword>
<dbReference type="GO" id="GO:0006950">
    <property type="term" value="P:response to stress"/>
    <property type="evidence" value="ECO:0007669"/>
    <property type="project" value="UniProtKB-ARBA"/>
</dbReference>
<dbReference type="FunFam" id="3.40.50.300:FF:001122">
    <property type="entry name" value="AAA-ATPase ASD, mitochondrial"/>
    <property type="match status" value="1"/>
</dbReference>
<dbReference type="InterPro" id="IPR003593">
    <property type="entry name" value="AAA+_ATPase"/>
</dbReference>
<dbReference type="Pfam" id="PF00004">
    <property type="entry name" value="AAA"/>
    <property type="match status" value="1"/>
</dbReference>
<gene>
    <name evidence="13" type="primary">AATP1_26</name>
    <name evidence="13" type="ORF">CK203_057679</name>
</gene>
<keyword evidence="9" id="KW-0175">Coiled coil</keyword>
<evidence type="ECO:0000256" key="2">
    <source>
        <dbReference type="ARBA" id="ARBA00007448"/>
    </source>
</evidence>
<comment type="catalytic activity">
    <reaction evidence="7">
        <text>ATP + H2O = ADP + phosphate + H(+)</text>
        <dbReference type="Rhea" id="RHEA:13065"/>
        <dbReference type="ChEBI" id="CHEBI:15377"/>
        <dbReference type="ChEBI" id="CHEBI:15378"/>
        <dbReference type="ChEBI" id="CHEBI:30616"/>
        <dbReference type="ChEBI" id="CHEBI:43474"/>
        <dbReference type="ChEBI" id="CHEBI:456216"/>
    </reaction>
</comment>
<dbReference type="InterPro" id="IPR003960">
    <property type="entry name" value="ATPase_AAA_CS"/>
</dbReference>
<dbReference type="InterPro" id="IPR050747">
    <property type="entry name" value="Mitochondrial_chaperone_BCS1"/>
</dbReference>
<evidence type="ECO:0000256" key="1">
    <source>
        <dbReference type="ARBA" id="ARBA00001946"/>
    </source>
</evidence>
<organism evidence="13 14">
    <name type="scientific">Vitis vinifera</name>
    <name type="common">Grape</name>
    <dbReference type="NCBI Taxonomy" id="29760"/>
    <lineage>
        <taxon>Eukaryota</taxon>
        <taxon>Viridiplantae</taxon>
        <taxon>Streptophyta</taxon>
        <taxon>Embryophyta</taxon>
        <taxon>Tracheophyta</taxon>
        <taxon>Spermatophyta</taxon>
        <taxon>Magnoliopsida</taxon>
        <taxon>eudicotyledons</taxon>
        <taxon>Gunneridae</taxon>
        <taxon>Pentapetalae</taxon>
        <taxon>rosids</taxon>
        <taxon>Vitales</taxon>
        <taxon>Vitaceae</taxon>
        <taxon>Viteae</taxon>
        <taxon>Vitis</taxon>
    </lineage>
</organism>